<dbReference type="RefSeq" id="WP_050074307.1">
    <property type="nucleotide sequence ID" value="NZ_CPZJ01000018.1"/>
</dbReference>
<protein>
    <submittedName>
        <fullName evidence="2">Uncharacterized protein</fullName>
    </submittedName>
</protein>
<dbReference type="Proteomes" id="UP000038750">
    <property type="component" value="Unassembled WGS sequence"/>
</dbReference>
<keyword evidence="1" id="KW-1133">Transmembrane helix</keyword>
<keyword evidence="1" id="KW-0472">Membrane</keyword>
<sequence>MLLLESLGFLSTSANDVTINIKSDFAWETFLGSLITSIAVVVSVFISLHGIKKTIKSQEKIAKSANLNIELRECCSEYVGLIFNLIELEKKRRNLEDDSSDYKFICEEISSYPYKMNKISSQIRMLLENDDIRNEVTSCISQINVYSAVGDLVLSKDSVERQIKLFESHIFTALK</sequence>
<evidence type="ECO:0000256" key="1">
    <source>
        <dbReference type="SAM" id="Phobius"/>
    </source>
</evidence>
<proteinExistence type="predicted"/>
<dbReference type="EMBL" id="CPZJ01000018">
    <property type="protein sequence ID" value="CNG43370.1"/>
    <property type="molecule type" value="Genomic_DNA"/>
</dbReference>
<keyword evidence="1" id="KW-0812">Transmembrane</keyword>
<organism evidence="2 3">
    <name type="scientific">Yersinia intermedia</name>
    <dbReference type="NCBI Taxonomy" id="631"/>
    <lineage>
        <taxon>Bacteria</taxon>
        <taxon>Pseudomonadati</taxon>
        <taxon>Pseudomonadota</taxon>
        <taxon>Gammaproteobacteria</taxon>
        <taxon>Enterobacterales</taxon>
        <taxon>Yersiniaceae</taxon>
        <taxon>Yersinia</taxon>
    </lineage>
</organism>
<accession>A0A0T9MSP4</accession>
<name>A0A0T9MSP4_YERIN</name>
<gene>
    <name evidence="2" type="ORF">ERS008530_03751</name>
</gene>
<reference evidence="2 3" key="1">
    <citation type="submission" date="2015-03" db="EMBL/GenBank/DDBJ databases">
        <authorList>
            <person name="Murphy D."/>
        </authorList>
    </citation>
    <scope>NUCLEOTIDE SEQUENCE [LARGE SCALE GENOMIC DNA]</scope>
    <source>
        <strain evidence="2 3">BR165/97</strain>
    </source>
</reference>
<evidence type="ECO:0000313" key="3">
    <source>
        <dbReference type="Proteomes" id="UP000038750"/>
    </source>
</evidence>
<feature type="transmembrane region" description="Helical" evidence="1">
    <location>
        <begin position="30"/>
        <end position="51"/>
    </location>
</feature>
<evidence type="ECO:0000313" key="2">
    <source>
        <dbReference type="EMBL" id="CNG43370.1"/>
    </source>
</evidence>
<dbReference type="AlphaFoldDB" id="A0A0T9MSP4"/>